<keyword evidence="3" id="KW-1185">Reference proteome</keyword>
<evidence type="ECO:0000313" key="3">
    <source>
        <dbReference type="Proteomes" id="UP000011082"/>
    </source>
</evidence>
<dbReference type="InParanoid" id="L2GNS8"/>
<feature type="chain" id="PRO_5013288647" evidence="1">
    <location>
        <begin position="16"/>
        <end position="331"/>
    </location>
</feature>
<proteinExistence type="predicted"/>
<dbReference type="HOGENOM" id="CLU_839927_0_0_1"/>
<evidence type="ECO:0000256" key="1">
    <source>
        <dbReference type="SAM" id="SignalP"/>
    </source>
</evidence>
<accession>L2GNS8</accession>
<protein>
    <submittedName>
        <fullName evidence="2">Uncharacterized protein</fullName>
    </submittedName>
</protein>
<feature type="signal peptide" evidence="1">
    <location>
        <begin position="1"/>
        <end position="15"/>
    </location>
</feature>
<evidence type="ECO:0000313" key="2">
    <source>
        <dbReference type="EMBL" id="ELA42274.1"/>
    </source>
</evidence>
<keyword evidence="1" id="KW-0732">Signal</keyword>
<dbReference type="OrthoDB" id="10678577at2759"/>
<dbReference type="AlphaFoldDB" id="L2GNS8"/>
<dbReference type="Proteomes" id="UP000011082">
    <property type="component" value="Unassembled WGS sequence"/>
</dbReference>
<name>L2GNS8_VITCO</name>
<reference evidence="3" key="1">
    <citation type="submission" date="2011-05" db="EMBL/GenBank/DDBJ databases">
        <title>The genome sequence of Vittaforma corneae strain ATCC 50505.</title>
        <authorList>
            <consortium name="The Broad Institute Genome Sequencing Platform"/>
            <person name="Cuomo C."/>
            <person name="Didier E."/>
            <person name="Bowers L."/>
            <person name="Young S.K."/>
            <person name="Zeng Q."/>
            <person name="Gargeya S."/>
            <person name="Fitzgerald M."/>
            <person name="Haas B."/>
            <person name="Abouelleil A."/>
            <person name="Alvarado L."/>
            <person name="Arachchi H.M."/>
            <person name="Berlin A."/>
            <person name="Chapman S.B."/>
            <person name="Gearin G."/>
            <person name="Goldberg J."/>
            <person name="Griggs A."/>
            <person name="Gujja S."/>
            <person name="Hansen M."/>
            <person name="Heiman D."/>
            <person name="Howarth C."/>
            <person name="Larimer J."/>
            <person name="Lui A."/>
            <person name="MacDonald P.J.P."/>
            <person name="McCowen C."/>
            <person name="Montmayeur A."/>
            <person name="Murphy C."/>
            <person name="Neiman D."/>
            <person name="Pearson M."/>
            <person name="Priest M."/>
            <person name="Roberts A."/>
            <person name="Saif S."/>
            <person name="Shea T."/>
            <person name="Sisk P."/>
            <person name="Stolte C."/>
            <person name="Sykes S."/>
            <person name="Wortman J."/>
            <person name="Nusbaum C."/>
            <person name="Birren B."/>
        </authorList>
    </citation>
    <scope>NUCLEOTIDE SEQUENCE [LARGE SCALE GENOMIC DNA]</scope>
    <source>
        <strain evidence="3">ATCC 50505</strain>
    </source>
</reference>
<dbReference type="VEuPathDB" id="MicrosporidiaDB:VICG_00674"/>
<sequence length="331" mass="37565">MLASLLFTLLESVQSKCNEPCDCDSSFTSCSTEVCEQDCLKACYTKFDGDCKKYKSIIDVRPFICFDDCCPSLKDCCKPYLEFANIAEFVAKIPNAKKLKKMYIKNDVKGLIKFASQCDGCENYDALNAFYYNADSHSGIYSLKFDSNFILFFLQRFYYYLDLIVDSSTIKISHTALMCAKTNKCYDLLCPPCTYTDLTFGSESNALKLFNSILGNTAIHDIVIIFIRILLYQIHITVSRCAEQNNKLGGFSTYSLYAELLQQYLVKTKDLNVANTLYVENFGSSQVNFFYIWFPFENNTATGIVGAANLLNVPSATYTNSETFRFLNSDY</sequence>
<dbReference type="EMBL" id="JH370133">
    <property type="protein sequence ID" value="ELA42274.1"/>
    <property type="molecule type" value="Genomic_DNA"/>
</dbReference>
<organism evidence="2 3">
    <name type="scientific">Vittaforma corneae (strain ATCC 50505)</name>
    <name type="common">Microsporidian parasite</name>
    <name type="synonym">Nosema corneum</name>
    <dbReference type="NCBI Taxonomy" id="993615"/>
    <lineage>
        <taxon>Eukaryota</taxon>
        <taxon>Fungi</taxon>
        <taxon>Fungi incertae sedis</taxon>
        <taxon>Microsporidia</taxon>
        <taxon>Nosematidae</taxon>
        <taxon>Vittaforma</taxon>
    </lineage>
</organism>
<dbReference type="GeneID" id="19881390"/>
<dbReference type="RefSeq" id="XP_007604125.1">
    <property type="nucleotide sequence ID" value="XM_007604063.1"/>
</dbReference>
<gene>
    <name evidence="2" type="ORF">VICG_00674</name>
</gene>